<organism evidence="8 9">
    <name type="scientific">Saccharomycodes ludwigii</name>
    <dbReference type="NCBI Taxonomy" id="36035"/>
    <lineage>
        <taxon>Eukaryota</taxon>
        <taxon>Fungi</taxon>
        <taxon>Dikarya</taxon>
        <taxon>Ascomycota</taxon>
        <taxon>Saccharomycotina</taxon>
        <taxon>Saccharomycetes</taxon>
        <taxon>Saccharomycodales</taxon>
        <taxon>Saccharomycodaceae</taxon>
        <taxon>Saccharomycodes</taxon>
    </lineage>
</organism>
<dbReference type="InterPro" id="IPR040457">
    <property type="entry name" value="GCP_C"/>
</dbReference>
<evidence type="ECO:0000313" key="8">
    <source>
        <dbReference type="EMBL" id="SSD58500.1"/>
    </source>
</evidence>
<dbReference type="Pfam" id="PF04130">
    <property type="entry name" value="GCP_C_terminal"/>
    <property type="match status" value="1"/>
</dbReference>
<comment type="similarity">
    <text evidence="1 5">Belongs to the TUBGCP family.</text>
</comment>
<name>A0A376B2Z1_9ASCO</name>
<gene>
    <name evidence="8" type="ORF">SCODWIG_00261</name>
</gene>
<evidence type="ECO:0000259" key="6">
    <source>
        <dbReference type="Pfam" id="PF04130"/>
    </source>
</evidence>
<evidence type="ECO:0000256" key="3">
    <source>
        <dbReference type="ARBA" id="ARBA00022701"/>
    </source>
</evidence>
<reference evidence="9" key="1">
    <citation type="submission" date="2018-06" db="EMBL/GenBank/DDBJ databases">
        <authorList>
            <person name="Guldener U."/>
        </authorList>
    </citation>
    <scope>NUCLEOTIDE SEQUENCE [LARGE SCALE GENOMIC DNA]</scope>
    <source>
        <strain evidence="9">UTAD17</strain>
    </source>
</reference>
<dbReference type="PANTHER" id="PTHR19302:SF33">
    <property type="entry name" value="GAMMA-TUBULIN COMPLEX COMPONENT 5"/>
    <property type="match status" value="1"/>
</dbReference>
<dbReference type="GO" id="GO:0051225">
    <property type="term" value="P:spindle assembly"/>
    <property type="evidence" value="ECO:0007669"/>
    <property type="project" value="TreeGrafter"/>
</dbReference>
<dbReference type="GO" id="GO:0000278">
    <property type="term" value="P:mitotic cell cycle"/>
    <property type="evidence" value="ECO:0007669"/>
    <property type="project" value="TreeGrafter"/>
</dbReference>
<evidence type="ECO:0000256" key="4">
    <source>
        <dbReference type="ARBA" id="ARBA00023212"/>
    </source>
</evidence>
<dbReference type="GO" id="GO:0005874">
    <property type="term" value="C:microtubule"/>
    <property type="evidence" value="ECO:0007669"/>
    <property type="project" value="UniProtKB-KW"/>
</dbReference>
<comment type="subcellular location">
    <subcellularLocation>
        <location evidence="5">Cytoplasm</location>
        <location evidence="5">Cytoskeleton</location>
        <location evidence="5">Microtubule organizing center</location>
    </subcellularLocation>
</comment>
<dbReference type="InterPro" id="IPR041470">
    <property type="entry name" value="GCP_N"/>
</dbReference>
<evidence type="ECO:0000313" key="9">
    <source>
        <dbReference type="Proteomes" id="UP000262825"/>
    </source>
</evidence>
<dbReference type="InterPro" id="IPR007259">
    <property type="entry name" value="GCP"/>
</dbReference>
<proteinExistence type="inferred from homology"/>
<keyword evidence="9" id="KW-1185">Reference proteome</keyword>
<dbReference type="GO" id="GO:0007020">
    <property type="term" value="P:microtubule nucleation"/>
    <property type="evidence" value="ECO:0007669"/>
    <property type="project" value="InterPro"/>
</dbReference>
<dbReference type="EMBL" id="UFAJ01000019">
    <property type="protein sequence ID" value="SSD58500.1"/>
    <property type="molecule type" value="Genomic_DNA"/>
</dbReference>
<dbReference type="GO" id="GO:0031122">
    <property type="term" value="P:cytoplasmic microtubule organization"/>
    <property type="evidence" value="ECO:0007669"/>
    <property type="project" value="TreeGrafter"/>
</dbReference>
<evidence type="ECO:0000256" key="5">
    <source>
        <dbReference type="RuleBase" id="RU363050"/>
    </source>
</evidence>
<dbReference type="GO" id="GO:0051011">
    <property type="term" value="F:microtubule minus-end binding"/>
    <property type="evidence" value="ECO:0007669"/>
    <property type="project" value="TreeGrafter"/>
</dbReference>
<dbReference type="GO" id="GO:0005816">
    <property type="term" value="C:spindle pole body"/>
    <property type="evidence" value="ECO:0007669"/>
    <property type="project" value="UniProtKB-ARBA"/>
</dbReference>
<evidence type="ECO:0000256" key="1">
    <source>
        <dbReference type="ARBA" id="ARBA00010337"/>
    </source>
</evidence>
<dbReference type="PANTHER" id="PTHR19302">
    <property type="entry name" value="GAMMA TUBULIN COMPLEX PROTEIN"/>
    <property type="match status" value="1"/>
</dbReference>
<keyword evidence="2 5" id="KW-0963">Cytoplasm</keyword>
<dbReference type="InterPro" id="IPR042241">
    <property type="entry name" value="GCP_C_sf"/>
</dbReference>
<feature type="domain" description="Gamma tubulin complex component C-terminal" evidence="6">
    <location>
        <begin position="538"/>
        <end position="891"/>
    </location>
</feature>
<sequence length="909" mass="105820">MTWHDDLFNVISQCAPKNVSLQQKKHLYSDILDLLESIVIDQKRLFQDSVLRRLITQYEGITSPIDDRGSSLETLEKWNKLYNIIKTLAMCTDKNSMIQQLKMLNTVLSPIRSDNGSFIIPNNNIIESPYSNRRNSTIDLDSPSPIEKHANKNYSNRDSFESFENLEDRLSEIRSRSSRYTHISKTNGLVPSALEDYTETLRAFSDKYYPDLLSENELLKHMSYTLLGITTALFPIKNDTTIQIQIPTNVSNGDSAILHNIFEASILYQYLNNFLQKIQNFNHNSVAYNITPLKISLLSKLQSNLQTYMEFVNHDIVLARSLKEVYLLIYDKILELRFYKYVIDLVPTKHGDELLSFLKNLQNHGDKELEYWSNDLATAMQGLYETYLINWLTKGELDASFSSSLDFFIYYDNSAKKEEKTTLNSSLLMNTRHGGFIDLDRYKLNKNKIPFYLFSFSKSLSEKLGYKVYEIGKSLLYLLYYCEEFSWVNEFTRTFEQHFSKINIFVKQEEFISIIEKQYYSVIDYIHKVLEDKYYFMEVIKMLKDLLLMGNGNFISIVLRESQSFLNAEAQFLQSSALTNSLRISIQSSSLRHLLNKYDNNEIVNCVDARILESGHGSIGWDVFTLDFIIFKPLEIVIGADKKKNYLKIFNFLWKLKRVEFESLKGWETNNSIVRDFTKLRQAESNNNKPLIKDILSKFSKINCCRHIIFTFIEKVQSYLFLFFIEVEYSKFMNEYRLSINTKNRVGMNSNDTSFSEINNTDNILLPSGIGVPLNGLGDSLNMEELKELHENFIKSLVDHILLTNSNNNYVGKISGQFYSTSLTSMIKSILQFTKTYNILNETMYEIYLKFNLSSIDGLNSILSKFNNSLLQIAKDFKVFEEQKNVLLRDLRLDTNLPQTALELSNFLR</sequence>
<dbReference type="Pfam" id="PF17681">
    <property type="entry name" value="GCP_N_terminal"/>
    <property type="match status" value="1"/>
</dbReference>
<dbReference type="GO" id="GO:0043015">
    <property type="term" value="F:gamma-tubulin binding"/>
    <property type="evidence" value="ECO:0007669"/>
    <property type="project" value="InterPro"/>
</dbReference>
<dbReference type="GO" id="GO:0000930">
    <property type="term" value="C:gamma-tubulin complex"/>
    <property type="evidence" value="ECO:0007669"/>
    <property type="project" value="TreeGrafter"/>
</dbReference>
<dbReference type="Gene3D" id="1.20.120.1900">
    <property type="entry name" value="Gamma-tubulin complex, C-terminal domain"/>
    <property type="match status" value="1"/>
</dbReference>
<dbReference type="GO" id="GO:0051321">
    <property type="term" value="P:meiotic cell cycle"/>
    <property type="evidence" value="ECO:0007669"/>
    <property type="project" value="TreeGrafter"/>
</dbReference>
<dbReference type="VEuPathDB" id="FungiDB:SCODWIG_00261"/>
<dbReference type="AlphaFoldDB" id="A0A376B2Z1"/>
<dbReference type="Proteomes" id="UP000262825">
    <property type="component" value="Unassembled WGS sequence"/>
</dbReference>
<evidence type="ECO:0000259" key="7">
    <source>
        <dbReference type="Pfam" id="PF17681"/>
    </source>
</evidence>
<evidence type="ECO:0000256" key="2">
    <source>
        <dbReference type="ARBA" id="ARBA00022490"/>
    </source>
</evidence>
<dbReference type="GO" id="GO:0000922">
    <property type="term" value="C:spindle pole"/>
    <property type="evidence" value="ECO:0007669"/>
    <property type="project" value="InterPro"/>
</dbReference>
<protein>
    <recommendedName>
        <fullName evidence="5">Spindle pole body component</fullName>
    </recommendedName>
</protein>
<accession>A0A376B2Z1</accession>
<keyword evidence="4 5" id="KW-0206">Cytoskeleton</keyword>
<feature type="domain" description="Gamma tubulin complex component protein N-terminal" evidence="7">
    <location>
        <begin position="219"/>
        <end position="533"/>
    </location>
</feature>
<keyword evidence="3 5" id="KW-0493">Microtubule</keyword>